<protein>
    <recommendedName>
        <fullName evidence="1">N-acetyltransferase domain-containing protein</fullName>
    </recommendedName>
</protein>
<dbReference type="InterPro" id="IPR000182">
    <property type="entry name" value="GNAT_dom"/>
</dbReference>
<evidence type="ECO:0000313" key="2">
    <source>
        <dbReference type="EMBL" id="GMA95131.1"/>
    </source>
</evidence>
<dbReference type="PROSITE" id="PS51186">
    <property type="entry name" value="GNAT"/>
    <property type="match status" value="1"/>
</dbReference>
<dbReference type="InterPro" id="IPR016181">
    <property type="entry name" value="Acyl_CoA_acyltransferase"/>
</dbReference>
<dbReference type="EMBL" id="BSVB01000001">
    <property type="protein sequence ID" value="GMA95131.1"/>
    <property type="molecule type" value="Genomic_DNA"/>
</dbReference>
<dbReference type="Gene3D" id="3.40.630.30">
    <property type="match status" value="1"/>
</dbReference>
<name>A0ABQ6K5W3_9MICO</name>
<reference evidence="3" key="1">
    <citation type="journal article" date="2019" name="Int. J. Syst. Evol. Microbiol.">
        <title>The Global Catalogue of Microorganisms (GCM) 10K type strain sequencing project: providing services to taxonomists for standard genome sequencing and annotation.</title>
        <authorList>
            <consortium name="The Broad Institute Genomics Platform"/>
            <consortium name="The Broad Institute Genome Sequencing Center for Infectious Disease"/>
            <person name="Wu L."/>
            <person name="Ma J."/>
        </authorList>
    </citation>
    <scope>NUCLEOTIDE SEQUENCE [LARGE SCALE GENOMIC DNA]</scope>
    <source>
        <strain evidence="3">NBRC 108894</strain>
    </source>
</reference>
<keyword evidence="3" id="KW-1185">Reference proteome</keyword>
<dbReference type="Proteomes" id="UP001157034">
    <property type="component" value="Unassembled WGS sequence"/>
</dbReference>
<evidence type="ECO:0000313" key="3">
    <source>
        <dbReference type="Proteomes" id="UP001157034"/>
    </source>
</evidence>
<proteinExistence type="predicted"/>
<accession>A0ABQ6K5W3</accession>
<sequence length="63" mass="7189">MQSVYVRPGLRNQAIGERLVRLLLDEAGRRGVTEFTVHSSEGALPFYRRLGFVGSDRRLELSR</sequence>
<dbReference type="SUPFAM" id="SSF55729">
    <property type="entry name" value="Acyl-CoA N-acyltransferases (Nat)"/>
    <property type="match status" value="1"/>
</dbReference>
<feature type="domain" description="N-acetyltransferase" evidence="1">
    <location>
        <begin position="1"/>
        <end position="63"/>
    </location>
</feature>
<organism evidence="2 3">
    <name type="scientific">Pseudolysinimonas kribbensis</name>
    <dbReference type="NCBI Taxonomy" id="433641"/>
    <lineage>
        <taxon>Bacteria</taxon>
        <taxon>Bacillati</taxon>
        <taxon>Actinomycetota</taxon>
        <taxon>Actinomycetes</taxon>
        <taxon>Micrococcales</taxon>
        <taxon>Microbacteriaceae</taxon>
        <taxon>Pseudolysinimonas</taxon>
    </lineage>
</organism>
<dbReference type="Pfam" id="PF13673">
    <property type="entry name" value="Acetyltransf_10"/>
    <property type="match status" value="1"/>
</dbReference>
<evidence type="ECO:0000259" key="1">
    <source>
        <dbReference type="PROSITE" id="PS51186"/>
    </source>
</evidence>
<gene>
    <name evidence="2" type="ORF">GCM10025881_19550</name>
</gene>
<comment type="caution">
    <text evidence="2">The sequence shown here is derived from an EMBL/GenBank/DDBJ whole genome shotgun (WGS) entry which is preliminary data.</text>
</comment>
<dbReference type="CDD" id="cd04301">
    <property type="entry name" value="NAT_SF"/>
    <property type="match status" value="1"/>
</dbReference>